<comment type="similarity">
    <text evidence="3">Belongs to the AB hydrolase superfamily. MenH family.</text>
</comment>
<organism evidence="7 8">
    <name type="scientific">Serratia sp. (strain ATCC 39006)</name>
    <name type="common">Prodigiosinella confusarubida</name>
    <dbReference type="NCBI Taxonomy" id="104623"/>
    <lineage>
        <taxon>Bacteria</taxon>
        <taxon>Pseudomonadati</taxon>
        <taxon>Pseudomonadota</taxon>
        <taxon>Gammaproteobacteria</taxon>
        <taxon>Enterobacterales</taxon>
        <taxon>Pectobacteriaceae</taxon>
        <taxon>Prodigiosinella</taxon>
    </lineage>
</organism>
<dbReference type="InterPro" id="IPR029058">
    <property type="entry name" value="AB_hydrolase_fold"/>
</dbReference>
<dbReference type="PANTHER" id="PTHR42916">
    <property type="entry name" value="2-SUCCINYL-5-ENOLPYRUVYL-6-HYDROXY-3-CYCLOHEXENE-1-CARBOXYLATE SYNTHASE"/>
    <property type="match status" value="1"/>
</dbReference>
<dbReference type="GO" id="GO:0070205">
    <property type="term" value="F:2-succinyl-6-hydroxy-2,4-cyclohexadiene-1-carboxylate synthase activity"/>
    <property type="evidence" value="ECO:0007669"/>
    <property type="project" value="UniProtKB-UniRule"/>
</dbReference>
<evidence type="ECO:0000256" key="4">
    <source>
        <dbReference type="NCBIfam" id="TIGR03695"/>
    </source>
</evidence>
<dbReference type="KEGG" id="sera:Ser39006_018675"/>
<dbReference type="Pfam" id="PF12697">
    <property type="entry name" value="Abhydrolase_6"/>
    <property type="match status" value="1"/>
</dbReference>
<dbReference type="UniPathway" id="UPA00079"/>
<reference evidence="6 9" key="3">
    <citation type="submission" date="2017-11" db="EMBL/GenBank/DDBJ databases">
        <title>Complete genome sequence of Serratia sp. ATCC 39006 LacA.</title>
        <authorList>
            <person name="Hampton H.G."/>
            <person name="Jackson S.A."/>
            <person name="Jauregui R."/>
            <person name="Poulter G.T.M."/>
            <person name="Salmond G.P.C."/>
            <person name="Fineran P.C."/>
        </authorList>
    </citation>
    <scope>NUCLEOTIDE SEQUENCE [LARGE SCALE GENOMIC DNA]</scope>
    <source>
        <strain evidence="6 9">ATCC 39006</strain>
    </source>
</reference>
<dbReference type="Gene3D" id="3.40.50.1820">
    <property type="entry name" value="alpha/beta hydrolase"/>
    <property type="match status" value="1"/>
</dbReference>
<dbReference type="STRING" id="104623.Ser39006_01762"/>
<protein>
    <recommendedName>
        <fullName evidence="3 4">2-succinyl-6-hydroxy-2,4-cyclohexadiene-1-carboxylate synthase</fullName>
        <shortName evidence="3">SHCHC synthase</shortName>
        <ecNumber evidence="3 4">4.2.99.20</ecNumber>
    </recommendedName>
</protein>
<dbReference type="InterPro" id="IPR000073">
    <property type="entry name" value="AB_hydrolase_1"/>
</dbReference>
<evidence type="ECO:0000256" key="1">
    <source>
        <dbReference type="ARBA" id="ARBA00022428"/>
    </source>
</evidence>
<dbReference type="EMBL" id="CP025085">
    <property type="protein sequence ID" value="AUH02599.1"/>
    <property type="molecule type" value="Genomic_DNA"/>
</dbReference>
<dbReference type="HAMAP" id="MF_01660">
    <property type="entry name" value="MenH"/>
    <property type="match status" value="1"/>
</dbReference>
<dbReference type="Proteomes" id="UP000233778">
    <property type="component" value="Chromosome"/>
</dbReference>
<dbReference type="NCBIfam" id="TIGR03695">
    <property type="entry name" value="menH_SHCHC"/>
    <property type="match status" value="1"/>
</dbReference>
<dbReference type="EMBL" id="CP025084">
    <property type="protein sequence ID" value="AUH06913.1"/>
    <property type="molecule type" value="Genomic_DNA"/>
</dbReference>
<dbReference type="KEGG" id="serq:CWC46_18675"/>
<gene>
    <name evidence="3" type="primary">menH</name>
    <name evidence="6" type="ORF">CWC46_18675</name>
    <name evidence="7" type="ORF">Ser39006_018675</name>
</gene>
<evidence type="ECO:0000259" key="5">
    <source>
        <dbReference type="Pfam" id="PF12697"/>
    </source>
</evidence>
<keyword evidence="2 3" id="KW-0456">Lyase</keyword>
<reference evidence="7" key="4">
    <citation type="submission" date="2017-11" db="EMBL/GenBank/DDBJ databases">
        <title>Complete genome sequence of Serratia sp. ATCC 39006.</title>
        <authorList>
            <person name="Hampton H.G."/>
            <person name="Jackson S.A."/>
            <person name="Jauregui R."/>
            <person name="Poulter G.T.M."/>
            <person name="Salmond G.P.C."/>
            <person name="Fineran P.C."/>
        </authorList>
    </citation>
    <scope>NUCLEOTIDE SEQUENCE</scope>
    <source>
        <strain evidence="7">ATCC 39006</strain>
    </source>
</reference>
<proteinExistence type="inferred from homology"/>
<dbReference type="PANTHER" id="PTHR42916:SF1">
    <property type="entry name" value="PROTEIN PHYLLO, CHLOROPLASTIC"/>
    <property type="match status" value="1"/>
</dbReference>
<dbReference type="Proteomes" id="UP000017700">
    <property type="component" value="Chromosome"/>
</dbReference>
<comment type="function">
    <text evidence="3">Catalyzes a proton abstraction reaction that results in 2,5-elimination of pyruvate from 2-succinyl-5-enolpyruvyl-6-hydroxy-3-cyclohexene-1-carboxylate (SEPHCHC) and the formation of 2-succinyl-6-hydroxy-2,4-cyclohexadiene-1-carboxylate (SHCHC).</text>
</comment>
<reference evidence="7" key="2">
    <citation type="submission" date="2013-09" db="EMBL/GenBank/DDBJ databases">
        <authorList>
            <person name="Wang G."/>
            <person name="Yang Y."/>
            <person name="Su Y."/>
        </authorList>
    </citation>
    <scope>NUCLEOTIDE SEQUENCE</scope>
    <source>
        <strain evidence="7">ATCC 39006</strain>
    </source>
</reference>
<dbReference type="UniPathway" id="UPA01057">
    <property type="reaction ID" value="UER00900"/>
</dbReference>
<accession>A0A2I5TQR2</accession>
<feature type="domain" description="AB hydrolase-1" evidence="5">
    <location>
        <begin position="16"/>
        <end position="244"/>
    </location>
</feature>
<dbReference type="NCBIfam" id="NF008340">
    <property type="entry name" value="PRK11126.1"/>
    <property type="match status" value="1"/>
</dbReference>
<dbReference type="GO" id="GO:0009234">
    <property type="term" value="P:menaquinone biosynthetic process"/>
    <property type="evidence" value="ECO:0007669"/>
    <property type="project" value="UniProtKB-UniRule"/>
</dbReference>
<evidence type="ECO:0000313" key="7">
    <source>
        <dbReference type="EMBL" id="AUH06913.1"/>
    </source>
</evidence>
<reference evidence="7 8" key="1">
    <citation type="journal article" date="2013" name="Genome Announc.">
        <title>Draft genome sequence of Serratia sp. strain ATCC 39006, a model bacterium for analysis of the biosynthesis and regulation of prodigiosin, a carbapenem, and gas vesicles.</title>
        <authorList>
            <person name="Fineran P.C."/>
            <person name="Iglesias Cans M.C."/>
            <person name="Ramsay J.P."/>
            <person name="Wilf N.M."/>
            <person name="Cossyleon D."/>
            <person name="McNeil M.B."/>
            <person name="Williamson N.R."/>
            <person name="Monson R.E."/>
            <person name="Becher S.A."/>
            <person name="Stanton J.A."/>
            <person name="Brugger K."/>
            <person name="Brown S.D."/>
            <person name="Salmond G.P."/>
        </authorList>
    </citation>
    <scope>NUCLEOTIDE SEQUENCE [LARGE SCALE GENOMIC DNA]</scope>
    <source>
        <strain evidence="7">ATCC 39006</strain>
        <strain evidence="8">ATCC 39006 / SC 11482</strain>
    </source>
</reference>
<keyword evidence="8" id="KW-1185">Reference proteome</keyword>
<dbReference type="InterPro" id="IPR022485">
    <property type="entry name" value="SHCHC_synthase_MenH"/>
</dbReference>
<dbReference type="AlphaFoldDB" id="A0A2I5TQR2"/>
<dbReference type="OrthoDB" id="9808398at2"/>
<sequence>MHCQKIGAAQPGQPWLVFLHGLLGSGEDWQALLPFLQDRPVLLVDLPGHGASRWVAADSFATVSQQLHDLLVQQSVTDYWLLGYSLGGRLAMYHACQRDDPGLRGLLVEGGHPGLADVAQRDARQRHDAHWAARFRTEPLQQVLPDWYTQPVFADLNKMQREALTERRSHNHGPAVAGMLEATSLSHQPWLVDKLRQLRVPFGYLCGDSDNQFQALAAQYQLPLLSVAHAGHNAHQANPADYAARIRWFISHPSKEQ</sequence>
<comment type="pathway">
    <text evidence="3">Quinol/quinone metabolism; menaquinone biosynthesis.</text>
</comment>
<dbReference type="EC" id="4.2.99.20" evidence="3 4"/>
<comment type="subunit">
    <text evidence="3">Monomer.</text>
</comment>
<comment type="pathway">
    <text evidence="3">Quinol/quinone metabolism; 1,4-dihydroxy-2-naphthoate biosynthesis; 1,4-dihydroxy-2-naphthoate from chorismate: step 3/7.</text>
</comment>
<dbReference type="SUPFAM" id="SSF53474">
    <property type="entry name" value="alpha/beta-Hydrolases"/>
    <property type="match status" value="1"/>
</dbReference>
<evidence type="ECO:0000313" key="8">
    <source>
        <dbReference type="Proteomes" id="UP000017700"/>
    </source>
</evidence>
<evidence type="ECO:0000256" key="3">
    <source>
        <dbReference type="HAMAP-Rule" id="MF_01660"/>
    </source>
</evidence>
<comment type="catalytic activity">
    <reaction evidence="3">
        <text>5-enolpyruvoyl-6-hydroxy-2-succinyl-cyclohex-3-ene-1-carboxylate = (1R,6R)-6-hydroxy-2-succinyl-cyclohexa-2,4-diene-1-carboxylate + pyruvate</text>
        <dbReference type="Rhea" id="RHEA:25597"/>
        <dbReference type="ChEBI" id="CHEBI:15361"/>
        <dbReference type="ChEBI" id="CHEBI:58689"/>
        <dbReference type="ChEBI" id="CHEBI:58818"/>
        <dbReference type="EC" id="4.2.99.20"/>
    </reaction>
</comment>
<evidence type="ECO:0000256" key="2">
    <source>
        <dbReference type="ARBA" id="ARBA00023239"/>
    </source>
</evidence>
<evidence type="ECO:0000313" key="9">
    <source>
        <dbReference type="Proteomes" id="UP000233778"/>
    </source>
</evidence>
<keyword evidence="1 3" id="KW-0474">Menaquinone biosynthesis</keyword>
<evidence type="ECO:0000313" key="6">
    <source>
        <dbReference type="EMBL" id="AUH02599.1"/>
    </source>
</evidence>
<name>A0A2I5TQR2_SERS3</name>